<proteinExistence type="predicted"/>
<organism evidence="1 2">
    <name type="scientific">Cetraspora pellucida</name>
    <dbReference type="NCBI Taxonomy" id="1433469"/>
    <lineage>
        <taxon>Eukaryota</taxon>
        <taxon>Fungi</taxon>
        <taxon>Fungi incertae sedis</taxon>
        <taxon>Mucoromycota</taxon>
        <taxon>Glomeromycotina</taxon>
        <taxon>Glomeromycetes</taxon>
        <taxon>Diversisporales</taxon>
        <taxon>Gigasporaceae</taxon>
        <taxon>Cetraspora</taxon>
    </lineage>
</organism>
<reference evidence="1" key="1">
    <citation type="submission" date="2021-06" db="EMBL/GenBank/DDBJ databases">
        <authorList>
            <person name="Kallberg Y."/>
            <person name="Tangrot J."/>
            <person name="Rosling A."/>
        </authorList>
    </citation>
    <scope>NUCLEOTIDE SEQUENCE</scope>
    <source>
        <strain evidence="1">FL966</strain>
    </source>
</reference>
<feature type="non-terminal residue" evidence="1">
    <location>
        <position position="1"/>
    </location>
</feature>
<evidence type="ECO:0000313" key="1">
    <source>
        <dbReference type="EMBL" id="CAG8813529.1"/>
    </source>
</evidence>
<dbReference type="EMBL" id="CAJVQA010040985">
    <property type="protein sequence ID" value="CAG8813529.1"/>
    <property type="molecule type" value="Genomic_DNA"/>
</dbReference>
<keyword evidence="2" id="KW-1185">Reference proteome</keyword>
<sequence>DNEDENYDNEEISNNEEEQINKIENENIICDKNMENNELD</sequence>
<evidence type="ECO:0000313" key="2">
    <source>
        <dbReference type="Proteomes" id="UP000789759"/>
    </source>
</evidence>
<gene>
    <name evidence="1" type="ORF">CPELLU_LOCUS18927</name>
</gene>
<comment type="caution">
    <text evidence="1">The sequence shown here is derived from an EMBL/GenBank/DDBJ whole genome shotgun (WGS) entry which is preliminary data.</text>
</comment>
<dbReference type="AlphaFoldDB" id="A0A9N9K7Z9"/>
<accession>A0A9N9K7Z9</accession>
<protein>
    <submittedName>
        <fullName evidence="1">22436_t:CDS:1</fullName>
    </submittedName>
</protein>
<name>A0A9N9K7Z9_9GLOM</name>
<dbReference type="Proteomes" id="UP000789759">
    <property type="component" value="Unassembled WGS sequence"/>
</dbReference>